<evidence type="ECO:0000313" key="1">
    <source>
        <dbReference type="EMBL" id="CAG6639237.1"/>
    </source>
</evidence>
<reference evidence="1" key="1">
    <citation type="submission" date="2021-05" db="EMBL/GenBank/DDBJ databases">
        <authorList>
            <person name="Alioto T."/>
            <person name="Alioto T."/>
            <person name="Gomez Garrido J."/>
        </authorList>
    </citation>
    <scope>NUCLEOTIDE SEQUENCE</scope>
</reference>
<accession>A0A8D8QYE9</accession>
<name>A0A8D8QYE9_9HEMI</name>
<proteinExistence type="predicted"/>
<organism evidence="1">
    <name type="scientific">Cacopsylla melanoneura</name>
    <dbReference type="NCBI Taxonomy" id="428564"/>
    <lineage>
        <taxon>Eukaryota</taxon>
        <taxon>Metazoa</taxon>
        <taxon>Ecdysozoa</taxon>
        <taxon>Arthropoda</taxon>
        <taxon>Hexapoda</taxon>
        <taxon>Insecta</taxon>
        <taxon>Pterygota</taxon>
        <taxon>Neoptera</taxon>
        <taxon>Paraneoptera</taxon>
        <taxon>Hemiptera</taxon>
        <taxon>Sternorrhyncha</taxon>
        <taxon>Psylloidea</taxon>
        <taxon>Psyllidae</taxon>
        <taxon>Psyllinae</taxon>
        <taxon>Cacopsylla</taxon>
    </lineage>
</organism>
<sequence>MNKVKRVQEENNLKWENNYYHGSRIQNSNISHNVGSTDVSRYLVLITKVYHLIHDKVIASESYPSFSISINLTDERIFQTKIKKHTIDRTKGAFINYIKQGDKS</sequence>
<dbReference type="AlphaFoldDB" id="A0A8D8QYE9"/>
<dbReference type="EMBL" id="HBUF01106086">
    <property type="protein sequence ID" value="CAG6639237.1"/>
    <property type="molecule type" value="Transcribed_RNA"/>
</dbReference>
<protein>
    <submittedName>
        <fullName evidence="1">Uncharacterized protein</fullName>
    </submittedName>
</protein>